<dbReference type="Proteomes" id="UP000242188">
    <property type="component" value="Unassembled WGS sequence"/>
</dbReference>
<protein>
    <submittedName>
        <fullName evidence="1">Uncharacterized protein</fullName>
    </submittedName>
</protein>
<dbReference type="EMBL" id="NEDP02003955">
    <property type="protein sequence ID" value="OWF47287.1"/>
    <property type="molecule type" value="Genomic_DNA"/>
</dbReference>
<evidence type="ECO:0000313" key="2">
    <source>
        <dbReference type="Proteomes" id="UP000242188"/>
    </source>
</evidence>
<reference evidence="1 2" key="1">
    <citation type="journal article" date="2017" name="Nat. Ecol. Evol.">
        <title>Scallop genome provides insights into evolution of bilaterian karyotype and development.</title>
        <authorList>
            <person name="Wang S."/>
            <person name="Zhang J."/>
            <person name="Jiao W."/>
            <person name="Li J."/>
            <person name="Xun X."/>
            <person name="Sun Y."/>
            <person name="Guo X."/>
            <person name="Huan P."/>
            <person name="Dong B."/>
            <person name="Zhang L."/>
            <person name="Hu X."/>
            <person name="Sun X."/>
            <person name="Wang J."/>
            <person name="Zhao C."/>
            <person name="Wang Y."/>
            <person name="Wang D."/>
            <person name="Huang X."/>
            <person name="Wang R."/>
            <person name="Lv J."/>
            <person name="Li Y."/>
            <person name="Zhang Z."/>
            <person name="Liu B."/>
            <person name="Lu W."/>
            <person name="Hui Y."/>
            <person name="Liang J."/>
            <person name="Zhou Z."/>
            <person name="Hou R."/>
            <person name="Li X."/>
            <person name="Liu Y."/>
            <person name="Li H."/>
            <person name="Ning X."/>
            <person name="Lin Y."/>
            <person name="Zhao L."/>
            <person name="Xing Q."/>
            <person name="Dou J."/>
            <person name="Li Y."/>
            <person name="Mao J."/>
            <person name="Guo H."/>
            <person name="Dou H."/>
            <person name="Li T."/>
            <person name="Mu C."/>
            <person name="Jiang W."/>
            <person name="Fu Q."/>
            <person name="Fu X."/>
            <person name="Miao Y."/>
            <person name="Liu J."/>
            <person name="Yu Q."/>
            <person name="Li R."/>
            <person name="Liao H."/>
            <person name="Li X."/>
            <person name="Kong Y."/>
            <person name="Jiang Z."/>
            <person name="Chourrout D."/>
            <person name="Li R."/>
            <person name="Bao Z."/>
        </authorList>
    </citation>
    <scope>NUCLEOTIDE SEQUENCE [LARGE SCALE GENOMIC DNA]</scope>
    <source>
        <strain evidence="1 2">PY_sf001</strain>
    </source>
</reference>
<organism evidence="1 2">
    <name type="scientific">Mizuhopecten yessoensis</name>
    <name type="common">Japanese scallop</name>
    <name type="synonym">Patinopecten yessoensis</name>
    <dbReference type="NCBI Taxonomy" id="6573"/>
    <lineage>
        <taxon>Eukaryota</taxon>
        <taxon>Metazoa</taxon>
        <taxon>Spiralia</taxon>
        <taxon>Lophotrochozoa</taxon>
        <taxon>Mollusca</taxon>
        <taxon>Bivalvia</taxon>
        <taxon>Autobranchia</taxon>
        <taxon>Pteriomorphia</taxon>
        <taxon>Pectinida</taxon>
        <taxon>Pectinoidea</taxon>
        <taxon>Pectinidae</taxon>
        <taxon>Mizuhopecten</taxon>
    </lineage>
</organism>
<dbReference type="AlphaFoldDB" id="A0A210QET4"/>
<accession>A0A210QET4</accession>
<name>A0A210QET4_MIZYE</name>
<sequence length="101" mass="11542">MVPVYDKELATLVCDGRPMLEHHDNDKSTRRLVFDLATRRMVTCDTVKRRRQASVRTPDSDMDNRAVRVVTVLSENDSTRLGTATETVRFPEMETSSVNDQ</sequence>
<gene>
    <name evidence="1" type="ORF">KP79_PYT08375</name>
</gene>
<evidence type="ECO:0000313" key="1">
    <source>
        <dbReference type="EMBL" id="OWF47287.1"/>
    </source>
</evidence>
<proteinExistence type="predicted"/>
<keyword evidence="2" id="KW-1185">Reference proteome</keyword>
<comment type="caution">
    <text evidence="1">The sequence shown here is derived from an EMBL/GenBank/DDBJ whole genome shotgun (WGS) entry which is preliminary data.</text>
</comment>